<dbReference type="PANTHER" id="PTHR33794:SF1">
    <property type="entry name" value="BACILLOLYSIN"/>
    <property type="match status" value="1"/>
</dbReference>
<dbReference type="InterPro" id="IPR023612">
    <property type="entry name" value="Peptidase_M4"/>
</dbReference>
<keyword evidence="14" id="KW-1185">Reference proteome</keyword>
<dbReference type="Pfam" id="PF07504">
    <property type="entry name" value="FTP"/>
    <property type="match status" value="1"/>
</dbReference>
<feature type="signal peptide" evidence="8">
    <location>
        <begin position="1"/>
        <end position="34"/>
    </location>
</feature>
<evidence type="ECO:0000256" key="5">
    <source>
        <dbReference type="ARBA" id="ARBA00022801"/>
    </source>
</evidence>
<name>A0ABS0I4D9_9BACT</name>
<sequence>MMKTLTPACKDQSRGLLRKLRLAWFGLSACSSMATVAAQSLPKAAAPIPYPAAEITKIAKEVRSDGYVYFNDDFEDSPGRVLTERKAAFGLEPSDEMQLLEVQKLDGGIQRYHYRQFHLGVPVEGADFSVYARDKKAHHAAGALAHGLGTSASAGLSEQAGLQVALKAVNATRYYWQDPEREGALRAEMASATASYYPKAQLIYTPTTESLQKKARQYRLAYRYEINAVTPSGQWAVYVDATNGQTIKKVSLRDNCYDGTVTTVYNGVQTIQTDQRPYAPYNYLLEDWCRGAVIASKYANTNDPCWSCLNYIYWGSNNSWNNTTESMLTASAHWSMEKAHDYFASLGRSNNNIERRVQVDHPDNGYDTFYTHSDSDNKDYFHIGRYGQNSLAELDIVAHEFAHSVTRITGVLGNAQESGALNESFSDIFGLMTERTVYGNIDWVLGSRAGAPRSFANTGPSLSTQAQYYQGTGSGWQDVYNPYDNGGVHINCGVQNRWFYLLSVGGAGSRGPLVPAIGPDKAARIAYAALTGYLFQYANYPDSRAATIQAATNIYGACSLEVEAVTKAWYGVGVGDPFPTVCASAIQGPISYCLENGPSVYQLYTVQASAGAVKTWSCNNPDWGFSQVGEDFELTYVPDYVSSATVTVVIAINGTSTTKTKKVSTRQCSLCKCPVQRGVADASEETKKAASADFVVFPNPATQAITLGLPVSGSDLKLVATDALGREWLTQTVTAGVRTLNLNVSGMPAGVYQLHISNGEWHTTRRFQVIK</sequence>
<keyword evidence="5" id="KW-0378">Hydrolase</keyword>
<evidence type="ECO:0000256" key="4">
    <source>
        <dbReference type="ARBA" id="ARBA00022729"/>
    </source>
</evidence>
<evidence type="ECO:0000259" key="9">
    <source>
        <dbReference type="Pfam" id="PF01447"/>
    </source>
</evidence>
<evidence type="ECO:0000256" key="6">
    <source>
        <dbReference type="ARBA" id="ARBA00022833"/>
    </source>
</evidence>
<keyword evidence="7" id="KW-0482">Metalloprotease</keyword>
<keyword evidence="3" id="KW-0479">Metal-binding</keyword>
<evidence type="ECO:0000256" key="2">
    <source>
        <dbReference type="ARBA" id="ARBA00022670"/>
    </source>
</evidence>
<gene>
    <name evidence="13" type="ORF">I2H31_09890</name>
</gene>
<dbReference type="InterPro" id="IPR050728">
    <property type="entry name" value="Zinc_Metalloprotease_M4"/>
</dbReference>
<comment type="caution">
    <text evidence="13">The sequence shown here is derived from an EMBL/GenBank/DDBJ whole genome shotgun (WGS) entry which is preliminary data.</text>
</comment>
<feature type="domain" description="Peptidase M4 C-terminal" evidence="10">
    <location>
        <begin position="415"/>
        <end position="574"/>
    </location>
</feature>
<dbReference type="Gene3D" id="3.10.170.10">
    <property type="match status" value="1"/>
</dbReference>
<evidence type="ECO:0000259" key="12">
    <source>
        <dbReference type="Pfam" id="PF18962"/>
    </source>
</evidence>
<dbReference type="InterPro" id="IPR027268">
    <property type="entry name" value="Peptidase_M4/M1_CTD_sf"/>
</dbReference>
<dbReference type="Gene3D" id="1.10.390.10">
    <property type="entry name" value="Neutral Protease Domain 2"/>
    <property type="match status" value="1"/>
</dbReference>
<evidence type="ECO:0000313" key="13">
    <source>
        <dbReference type="EMBL" id="MBF9221414.1"/>
    </source>
</evidence>
<dbReference type="PRINTS" id="PR00730">
    <property type="entry name" value="THERMOLYSIN"/>
</dbReference>
<evidence type="ECO:0000259" key="10">
    <source>
        <dbReference type="Pfam" id="PF02868"/>
    </source>
</evidence>
<reference evidence="13 14" key="1">
    <citation type="submission" date="2020-11" db="EMBL/GenBank/DDBJ databases">
        <authorList>
            <person name="Kim M.K."/>
        </authorList>
    </citation>
    <scope>NUCLEOTIDE SEQUENCE [LARGE SCALE GENOMIC DNA]</scope>
    <source>
        <strain evidence="13 14">BT662</strain>
    </source>
</reference>
<keyword evidence="6" id="KW-0862">Zinc</keyword>
<evidence type="ECO:0000256" key="3">
    <source>
        <dbReference type="ARBA" id="ARBA00022723"/>
    </source>
</evidence>
<dbReference type="Proteomes" id="UP000618931">
    <property type="component" value="Unassembled WGS sequence"/>
</dbReference>
<dbReference type="EMBL" id="JADQDM010000003">
    <property type="protein sequence ID" value="MBF9221414.1"/>
    <property type="molecule type" value="Genomic_DNA"/>
</dbReference>
<dbReference type="RefSeq" id="WP_196292859.1">
    <property type="nucleotide sequence ID" value="NZ_JADQDM010000003.1"/>
</dbReference>
<protein>
    <submittedName>
        <fullName evidence="13">M4 family metallopeptidase</fullName>
    </submittedName>
</protein>
<evidence type="ECO:0000256" key="1">
    <source>
        <dbReference type="ARBA" id="ARBA00009388"/>
    </source>
</evidence>
<dbReference type="Pfam" id="PF01447">
    <property type="entry name" value="Peptidase_M4"/>
    <property type="match status" value="1"/>
</dbReference>
<dbReference type="PANTHER" id="PTHR33794">
    <property type="entry name" value="BACILLOLYSIN"/>
    <property type="match status" value="1"/>
</dbReference>
<organism evidence="13 14">
    <name type="scientific">Hymenobacter ruricola</name>
    <dbReference type="NCBI Taxonomy" id="2791023"/>
    <lineage>
        <taxon>Bacteria</taxon>
        <taxon>Pseudomonadati</taxon>
        <taxon>Bacteroidota</taxon>
        <taxon>Cytophagia</taxon>
        <taxon>Cytophagales</taxon>
        <taxon>Hymenobacteraceae</taxon>
        <taxon>Hymenobacter</taxon>
    </lineage>
</organism>
<feature type="domain" description="FTP" evidence="11">
    <location>
        <begin position="95"/>
        <end position="142"/>
    </location>
</feature>
<evidence type="ECO:0000256" key="8">
    <source>
        <dbReference type="SAM" id="SignalP"/>
    </source>
</evidence>
<feature type="chain" id="PRO_5045794005" evidence="8">
    <location>
        <begin position="35"/>
        <end position="771"/>
    </location>
</feature>
<evidence type="ECO:0000259" key="11">
    <source>
        <dbReference type="Pfam" id="PF07504"/>
    </source>
</evidence>
<dbReference type="Gene3D" id="3.10.450.490">
    <property type="match status" value="1"/>
</dbReference>
<proteinExistence type="inferred from homology"/>
<dbReference type="InterPro" id="IPR026444">
    <property type="entry name" value="Secre_tail"/>
</dbReference>
<dbReference type="InterPro" id="IPR011096">
    <property type="entry name" value="FTP_domain"/>
</dbReference>
<dbReference type="SUPFAM" id="SSF55486">
    <property type="entry name" value="Metalloproteases ('zincins'), catalytic domain"/>
    <property type="match status" value="1"/>
</dbReference>
<dbReference type="InterPro" id="IPR001570">
    <property type="entry name" value="Peptidase_M4_C_domain"/>
</dbReference>
<keyword evidence="2" id="KW-0645">Protease</keyword>
<evidence type="ECO:0000313" key="14">
    <source>
        <dbReference type="Proteomes" id="UP000618931"/>
    </source>
</evidence>
<keyword evidence="4 8" id="KW-0732">Signal</keyword>
<dbReference type="InterPro" id="IPR013856">
    <property type="entry name" value="Peptidase_M4_domain"/>
</dbReference>
<accession>A0ABS0I4D9</accession>
<dbReference type="NCBIfam" id="TIGR04183">
    <property type="entry name" value="Por_Secre_tail"/>
    <property type="match status" value="1"/>
</dbReference>
<feature type="domain" description="Peptidase M4" evidence="9">
    <location>
        <begin position="259"/>
        <end position="406"/>
    </location>
</feature>
<comment type="similarity">
    <text evidence="1">Belongs to the peptidase M4 family.</text>
</comment>
<evidence type="ECO:0000256" key="7">
    <source>
        <dbReference type="ARBA" id="ARBA00023049"/>
    </source>
</evidence>
<feature type="domain" description="Secretion system C-terminal sorting" evidence="12">
    <location>
        <begin position="696"/>
        <end position="767"/>
    </location>
</feature>
<dbReference type="Pfam" id="PF02868">
    <property type="entry name" value="Peptidase_M4_C"/>
    <property type="match status" value="1"/>
</dbReference>
<dbReference type="Pfam" id="PF18962">
    <property type="entry name" value="Por_Secre_tail"/>
    <property type="match status" value="1"/>
</dbReference>